<keyword evidence="1" id="KW-0067">ATP-binding</keyword>
<dbReference type="GO" id="GO:0005524">
    <property type="term" value="F:ATP binding"/>
    <property type="evidence" value="ECO:0007669"/>
    <property type="project" value="UniProtKB-UniRule"/>
</dbReference>
<reference evidence="3" key="1">
    <citation type="submission" date="2017-01" db="EMBL/GenBank/DDBJ databases">
        <title>A novel genetic locus determining virulence of Pantoea ananatis.</title>
        <authorList>
            <person name="Takikawa Y."/>
            <person name="Kubota Y."/>
        </authorList>
    </citation>
    <scope>NUCLEOTIDE SEQUENCE</scope>
    <source>
        <strain evidence="3">SUPP2219</strain>
    </source>
</reference>
<dbReference type="Pfam" id="PF13535">
    <property type="entry name" value="ATP-grasp_4"/>
    <property type="match status" value="1"/>
</dbReference>
<dbReference type="Proteomes" id="UP000663901">
    <property type="component" value="Chromosome"/>
</dbReference>
<evidence type="ECO:0000256" key="1">
    <source>
        <dbReference type="PROSITE-ProRule" id="PRU00409"/>
    </source>
</evidence>
<keyword evidence="1" id="KW-0547">Nucleotide-binding</keyword>
<dbReference type="InterPro" id="IPR011761">
    <property type="entry name" value="ATP-grasp"/>
</dbReference>
<keyword evidence="3" id="KW-0436">Ligase</keyword>
<accession>A0A224AE48</accession>
<name>A0A224AE48_PANAN</name>
<dbReference type="GO" id="GO:0046872">
    <property type="term" value="F:metal ion binding"/>
    <property type="evidence" value="ECO:0007669"/>
    <property type="project" value="InterPro"/>
</dbReference>
<dbReference type="GO" id="GO:0016874">
    <property type="term" value="F:ligase activity"/>
    <property type="evidence" value="ECO:0007669"/>
    <property type="project" value="UniProtKB-KW"/>
</dbReference>
<dbReference type="PROSITE" id="PS50975">
    <property type="entry name" value="ATP_GRASP"/>
    <property type="match status" value="1"/>
</dbReference>
<feature type="domain" description="ATP-grasp" evidence="2">
    <location>
        <begin position="112"/>
        <end position="302"/>
    </location>
</feature>
<evidence type="ECO:0000259" key="2">
    <source>
        <dbReference type="PROSITE" id="PS50975"/>
    </source>
</evidence>
<dbReference type="AlphaFoldDB" id="A0A224AE48"/>
<dbReference type="SUPFAM" id="SSF56059">
    <property type="entry name" value="Glutathione synthetase ATP-binding domain-like"/>
    <property type="match status" value="1"/>
</dbReference>
<dbReference type="Gene3D" id="3.30.470.20">
    <property type="entry name" value="ATP-grasp fold, B domain"/>
    <property type="match status" value="1"/>
</dbReference>
<dbReference type="EMBL" id="CP059084">
    <property type="protein sequence ID" value="QTC46998.1"/>
    <property type="molecule type" value="Genomic_DNA"/>
</dbReference>
<gene>
    <name evidence="3" type="primary">pavM</name>
    <name evidence="4" type="ORF">H0Z12_05275</name>
</gene>
<dbReference type="GeneID" id="57266869"/>
<proteinExistence type="predicted"/>
<dbReference type="EMBL" id="LC214857">
    <property type="protein sequence ID" value="BBA18126.1"/>
    <property type="molecule type" value="Genomic_DNA"/>
</dbReference>
<evidence type="ECO:0000313" key="4">
    <source>
        <dbReference type="EMBL" id="QTC46998.1"/>
    </source>
</evidence>
<evidence type="ECO:0000313" key="3">
    <source>
        <dbReference type="EMBL" id="BBA18126.1"/>
    </source>
</evidence>
<protein>
    <submittedName>
        <fullName evidence="4">ATP-grasp domain-containing protein</fullName>
    </submittedName>
    <submittedName>
        <fullName evidence="3">Carboxylate-amine ligase</fullName>
    </submittedName>
</protein>
<organism evidence="3">
    <name type="scientific">Pantoea ananas</name>
    <name type="common">Erwinia uredovora</name>
    <dbReference type="NCBI Taxonomy" id="553"/>
    <lineage>
        <taxon>Bacteria</taxon>
        <taxon>Pseudomonadati</taxon>
        <taxon>Pseudomonadota</taxon>
        <taxon>Gammaproteobacteria</taxon>
        <taxon>Enterobacterales</taxon>
        <taxon>Erwiniaceae</taxon>
        <taxon>Pantoea</taxon>
    </lineage>
</organism>
<reference evidence="4" key="2">
    <citation type="submission" date="2020-07" db="EMBL/GenBank/DDBJ databases">
        <title>Genome Sequences for Panteoa spp. that cause Center Rot in Onions.</title>
        <authorList>
            <person name="Asselin J.A."/>
            <person name="Helmann T."/>
            <person name="Beer S."/>
            <person name="Stodghill P."/>
        </authorList>
    </citation>
    <scope>NUCLEOTIDE SEQUENCE</scope>
    <source>
        <strain evidence="4">OC5a</strain>
    </source>
</reference>
<sequence>MMKSLIITSHFNSDLSSMACDEFGLKRSLIFYTPKINELSLGLKYEYYDKIDSYSVRLMELGNEIDFIWSTSGSEINSFAELKAVELAGLRNIYLGMNENAFSTAAYKSITQELMAFLGVSIPKGLQCNTKKEIHDFLEYNGGTIVCKANNGAGGVNQFYCQRFDDIYKLPHEVTDWYVEQFLKGLEFSVNAYMLNGFYIASPIMFKGETDIHSGHAMDKFRYISKLKNKSLNEKINAILSKISNTNIFNGWIEVEFIKTHQDLVVIEINARYNGTIRATGYACNENLYQLDLESKIYNKFSSQLNHENEVIEMPIHLKLETGLKEFGFVQKMKSRKTNTGRATIWGEDQCELLERIKNTELEIYSERIIHGINESKELFEKYI</sequence>
<dbReference type="RefSeq" id="WP_013027150.1">
    <property type="nucleotide sequence ID" value="NZ_AP019753.1"/>
</dbReference>